<dbReference type="PANTHER" id="PTHR41517">
    <property type="entry name" value="1,2-DIOXYGENASE PROTEIN-RELATED"/>
    <property type="match status" value="1"/>
</dbReference>
<dbReference type="InterPro" id="IPR047183">
    <property type="entry name" value="GDO-like"/>
</dbReference>
<dbReference type="SUPFAM" id="SSF51182">
    <property type="entry name" value="RmlC-like cupins"/>
    <property type="match status" value="1"/>
</dbReference>
<feature type="non-terminal residue" evidence="1">
    <location>
        <position position="1"/>
    </location>
</feature>
<evidence type="ECO:0000313" key="1">
    <source>
        <dbReference type="EMBL" id="NEN73986.1"/>
    </source>
</evidence>
<dbReference type="GO" id="GO:0051213">
    <property type="term" value="F:dioxygenase activity"/>
    <property type="evidence" value="ECO:0007669"/>
    <property type="project" value="InterPro"/>
</dbReference>
<sequence length="95" mass="10497">TGGYPMPSMGAFLQLLPKGFSSRVARTTDSTIYHVVEGSGQVTIGNEIFTFSAKDIFVVPTWHGVSFQTTQDTVLFSFSDRPVQEALGLFREARY</sequence>
<dbReference type="EMBL" id="JAAGYP010000416">
    <property type="protein sequence ID" value="NEN73986.1"/>
    <property type="molecule type" value="Genomic_DNA"/>
</dbReference>
<dbReference type="PANTHER" id="PTHR41517:SF1">
    <property type="entry name" value="CUPIN"/>
    <property type="match status" value="1"/>
</dbReference>
<proteinExistence type="predicted"/>
<evidence type="ECO:0000313" key="2">
    <source>
        <dbReference type="Proteomes" id="UP000471360"/>
    </source>
</evidence>
<comment type="caution">
    <text evidence="1">The sequence shown here is derived from an EMBL/GenBank/DDBJ whole genome shotgun (WGS) entry which is preliminary data.</text>
</comment>
<organism evidence="1 2">
    <name type="scientific">Escherichia coli</name>
    <dbReference type="NCBI Taxonomy" id="562"/>
    <lineage>
        <taxon>Bacteria</taxon>
        <taxon>Pseudomonadati</taxon>
        <taxon>Pseudomonadota</taxon>
        <taxon>Gammaproteobacteria</taxon>
        <taxon>Enterobacterales</taxon>
        <taxon>Enterobacteriaceae</taxon>
        <taxon>Escherichia</taxon>
    </lineage>
</organism>
<dbReference type="InterPro" id="IPR011051">
    <property type="entry name" value="RmlC_Cupin_sf"/>
</dbReference>
<dbReference type="AlphaFoldDB" id="A0A8T6QGB4"/>
<accession>A0A8T6QGB4</accession>
<dbReference type="Gene3D" id="2.60.120.10">
    <property type="entry name" value="Jelly Rolls"/>
    <property type="match status" value="1"/>
</dbReference>
<dbReference type="Proteomes" id="UP000471360">
    <property type="component" value="Unassembled WGS sequence"/>
</dbReference>
<dbReference type="CDD" id="cd06992">
    <property type="entry name" value="cupin_GDO-like_C"/>
    <property type="match status" value="1"/>
</dbReference>
<gene>
    <name evidence="1" type="ORF">G3W53_29040</name>
</gene>
<reference evidence="1 2" key="1">
    <citation type="submission" date="2020-02" db="EMBL/GenBank/DDBJ databases">
        <authorList>
            <person name="Subbiah M."/>
            <person name="Call D."/>
        </authorList>
    </citation>
    <scope>NUCLEOTIDE SEQUENCE [LARGE SCALE GENOMIC DNA]</scope>
    <source>
        <strain evidence="1 2">8375wB1</strain>
    </source>
</reference>
<name>A0A8T6QGB4_ECOLX</name>
<dbReference type="InterPro" id="IPR014710">
    <property type="entry name" value="RmlC-like_jellyroll"/>
</dbReference>
<protein>
    <submittedName>
        <fullName evidence="1">Gentisate 1,2-dioxygenase</fullName>
    </submittedName>
</protein>